<protein>
    <submittedName>
        <fullName evidence="3">Tetratricopeptide repeat-containing protein</fullName>
    </submittedName>
</protein>
<accession>A0A8G2EU63</accession>
<keyword evidence="4" id="KW-1185">Reference proteome</keyword>
<dbReference type="EMBL" id="FNBW01000001">
    <property type="protein sequence ID" value="SDF16888.1"/>
    <property type="molecule type" value="Genomic_DNA"/>
</dbReference>
<dbReference type="AlphaFoldDB" id="A0A8G2EU63"/>
<comment type="caution">
    <text evidence="3">The sequence shown here is derived from an EMBL/GenBank/DDBJ whole genome shotgun (WGS) entry which is preliminary data.</text>
</comment>
<dbReference type="InterPro" id="IPR019734">
    <property type="entry name" value="TPR_rpt"/>
</dbReference>
<dbReference type="Pfam" id="PF14559">
    <property type="entry name" value="TPR_19"/>
    <property type="match status" value="1"/>
</dbReference>
<dbReference type="Gene3D" id="1.25.40.10">
    <property type="entry name" value="Tetratricopeptide repeat domain"/>
    <property type="match status" value="1"/>
</dbReference>
<dbReference type="Proteomes" id="UP000198615">
    <property type="component" value="Unassembled WGS sequence"/>
</dbReference>
<feature type="signal peptide" evidence="2">
    <location>
        <begin position="1"/>
        <end position="22"/>
    </location>
</feature>
<gene>
    <name evidence="3" type="ORF">SAMN05660686_00542</name>
</gene>
<evidence type="ECO:0000256" key="2">
    <source>
        <dbReference type="SAM" id="SignalP"/>
    </source>
</evidence>
<keyword evidence="1" id="KW-0802">TPR repeat</keyword>
<evidence type="ECO:0000313" key="3">
    <source>
        <dbReference type="EMBL" id="SDF16888.1"/>
    </source>
</evidence>
<sequence length="204" mass="21145">MRRSLLLAGMLLIAAMALPGGARMAAADEPVLNEVGLHGPEGMLALAHAAELRGDNRLAIELYRRAQEAFPWAGAPLTGWGLLAARLGAAEQAATLLTAALDIDPEDIEAAAGLAEVLVDLDRLDEALPVYEMVLRIDPSDVAAREGRLYVLAQTGTPTQQASAPALADATVDQTPGAPSMPLAAPTLFDTSAPAKPAAGALWR</sequence>
<reference evidence="3 4" key="1">
    <citation type="submission" date="2016-10" db="EMBL/GenBank/DDBJ databases">
        <authorList>
            <person name="Varghese N."/>
            <person name="Submissions S."/>
        </authorList>
    </citation>
    <scope>NUCLEOTIDE SEQUENCE [LARGE SCALE GENOMIC DNA]</scope>
    <source>
        <strain evidence="3 4">DSM 18839</strain>
    </source>
</reference>
<dbReference type="PROSITE" id="PS50005">
    <property type="entry name" value="TPR"/>
    <property type="match status" value="1"/>
</dbReference>
<name>A0A8G2EU63_9PROT</name>
<keyword evidence="2" id="KW-0732">Signal</keyword>
<feature type="repeat" description="TPR" evidence="1">
    <location>
        <begin position="108"/>
        <end position="141"/>
    </location>
</feature>
<dbReference type="SMART" id="SM00028">
    <property type="entry name" value="TPR"/>
    <property type="match status" value="3"/>
</dbReference>
<feature type="chain" id="PRO_5034570805" evidence="2">
    <location>
        <begin position="23"/>
        <end position="204"/>
    </location>
</feature>
<evidence type="ECO:0000256" key="1">
    <source>
        <dbReference type="PROSITE-ProRule" id="PRU00339"/>
    </source>
</evidence>
<evidence type="ECO:0000313" key="4">
    <source>
        <dbReference type="Proteomes" id="UP000198615"/>
    </source>
</evidence>
<dbReference type="SUPFAM" id="SSF48452">
    <property type="entry name" value="TPR-like"/>
    <property type="match status" value="1"/>
</dbReference>
<dbReference type="RefSeq" id="WP_084618873.1">
    <property type="nucleotide sequence ID" value="NZ_FNBW01000001.1"/>
</dbReference>
<proteinExistence type="predicted"/>
<organism evidence="3 4">
    <name type="scientific">Thalassobaculum litoreum DSM 18839</name>
    <dbReference type="NCBI Taxonomy" id="1123362"/>
    <lineage>
        <taxon>Bacteria</taxon>
        <taxon>Pseudomonadati</taxon>
        <taxon>Pseudomonadota</taxon>
        <taxon>Alphaproteobacteria</taxon>
        <taxon>Rhodospirillales</taxon>
        <taxon>Thalassobaculaceae</taxon>
        <taxon>Thalassobaculum</taxon>
    </lineage>
</organism>
<dbReference type="InterPro" id="IPR011990">
    <property type="entry name" value="TPR-like_helical_dom_sf"/>
</dbReference>